<keyword evidence="1" id="KW-0732">Signal</keyword>
<gene>
    <name evidence="2" type="ORF">GCM10022229_11560</name>
</gene>
<sequence length="161" mass="17906">MRLSILAILLCSMSVVGHASGLEDAAWVEAPQRPSLDGESGRTWFWSAFTRRNGTFRAMYDSMLDNRDSVTGDFLVARYRYTFDAPIGDGTGLIPRHDELIAEVLLDCDAHFSGTASQRYLLEGEEVAREDNDDVLMIQMTNDADTTVGDLCEFARQSGEK</sequence>
<reference evidence="3" key="1">
    <citation type="journal article" date="2019" name="Int. J. Syst. Evol. Microbiol.">
        <title>The Global Catalogue of Microorganisms (GCM) 10K type strain sequencing project: providing services to taxonomists for standard genome sequencing and annotation.</title>
        <authorList>
            <consortium name="The Broad Institute Genomics Platform"/>
            <consortium name="The Broad Institute Genome Sequencing Center for Infectious Disease"/>
            <person name="Wu L."/>
            <person name="Ma J."/>
        </authorList>
    </citation>
    <scope>NUCLEOTIDE SEQUENCE [LARGE SCALE GENOMIC DNA]</scope>
    <source>
        <strain evidence="3">JCM 16916</strain>
    </source>
</reference>
<dbReference type="EMBL" id="BAAAZU010000004">
    <property type="protein sequence ID" value="GAA3919656.1"/>
    <property type="molecule type" value="Genomic_DNA"/>
</dbReference>
<dbReference type="RefSeq" id="WP_344759002.1">
    <property type="nucleotide sequence ID" value="NZ_BAAAZU010000004.1"/>
</dbReference>
<keyword evidence="3" id="KW-1185">Reference proteome</keyword>
<dbReference type="Proteomes" id="UP001501727">
    <property type="component" value="Unassembled WGS sequence"/>
</dbReference>
<feature type="signal peptide" evidence="1">
    <location>
        <begin position="1"/>
        <end position="19"/>
    </location>
</feature>
<organism evidence="2 3">
    <name type="scientific">Luteimonas lutimaris</name>
    <dbReference type="NCBI Taxonomy" id="698645"/>
    <lineage>
        <taxon>Bacteria</taxon>
        <taxon>Pseudomonadati</taxon>
        <taxon>Pseudomonadota</taxon>
        <taxon>Gammaproteobacteria</taxon>
        <taxon>Lysobacterales</taxon>
        <taxon>Lysobacteraceae</taxon>
        <taxon>Luteimonas</taxon>
    </lineage>
</organism>
<evidence type="ECO:0000313" key="3">
    <source>
        <dbReference type="Proteomes" id="UP001501727"/>
    </source>
</evidence>
<evidence type="ECO:0000256" key="1">
    <source>
        <dbReference type="SAM" id="SignalP"/>
    </source>
</evidence>
<protein>
    <submittedName>
        <fullName evidence="2">Uncharacterized protein</fullName>
    </submittedName>
</protein>
<name>A0ABP7MCD4_9GAMM</name>
<accession>A0ABP7MCD4</accession>
<proteinExistence type="predicted"/>
<feature type="chain" id="PRO_5047516101" evidence="1">
    <location>
        <begin position="20"/>
        <end position="161"/>
    </location>
</feature>
<evidence type="ECO:0000313" key="2">
    <source>
        <dbReference type="EMBL" id="GAA3919656.1"/>
    </source>
</evidence>
<comment type="caution">
    <text evidence="2">The sequence shown here is derived from an EMBL/GenBank/DDBJ whole genome shotgun (WGS) entry which is preliminary data.</text>
</comment>